<evidence type="ECO:0000313" key="2">
    <source>
        <dbReference type="WBParaSite" id="L893_g4310.t1"/>
    </source>
</evidence>
<keyword evidence="1" id="KW-1185">Reference proteome</keyword>
<dbReference type="WBParaSite" id="L893_g4310.t1">
    <property type="protein sequence ID" value="L893_g4310.t1"/>
    <property type="gene ID" value="L893_g4310"/>
</dbReference>
<accession>A0A1I8ACE7</accession>
<protein>
    <submittedName>
        <fullName evidence="2">START domain-containing protein</fullName>
    </submittedName>
</protein>
<proteinExistence type="predicted"/>
<evidence type="ECO:0000313" key="1">
    <source>
        <dbReference type="Proteomes" id="UP000095287"/>
    </source>
</evidence>
<organism evidence="1 2">
    <name type="scientific">Steinernema glaseri</name>
    <dbReference type="NCBI Taxonomy" id="37863"/>
    <lineage>
        <taxon>Eukaryota</taxon>
        <taxon>Metazoa</taxon>
        <taxon>Ecdysozoa</taxon>
        <taxon>Nematoda</taxon>
        <taxon>Chromadorea</taxon>
        <taxon>Rhabditida</taxon>
        <taxon>Tylenchina</taxon>
        <taxon>Panagrolaimomorpha</taxon>
        <taxon>Strongyloidoidea</taxon>
        <taxon>Steinernematidae</taxon>
        <taxon>Steinernema</taxon>
    </lineage>
</organism>
<reference evidence="2" key="1">
    <citation type="submission" date="2016-11" db="UniProtKB">
        <authorList>
            <consortium name="WormBaseParasite"/>
        </authorList>
    </citation>
    <scope>IDENTIFICATION</scope>
</reference>
<dbReference type="Proteomes" id="UP000095287">
    <property type="component" value="Unplaced"/>
</dbReference>
<sequence length="155" mass="17359">MSLLPSPIVSSFTKVATTPSLDTTEYIADSPFTVTWLLKSLESNDETFKRISASSKVAGRNIGEGKGYLSKVYRVSINFENIQESYDVVMKVPGREAVMKLAEKAGTSDLFDDKWVSDAHKRECQFYSDYARYLDDIPLLKVYAAEEMSHLPGVL</sequence>
<name>A0A1I8ACE7_9BILA</name>
<dbReference type="AlphaFoldDB" id="A0A1I8ACE7"/>